<evidence type="ECO:0000259" key="2">
    <source>
        <dbReference type="PROSITE" id="PS51898"/>
    </source>
</evidence>
<sequence>MACRAHITKRVTAHTFRHSFATHLIEVAYDIRTVQELLVHRDFRTTMIYTPVLNQGSRGVRIPADSD</sequence>
<organism evidence="3 4">
    <name type="scientific">Blastopirellula marina DSM 3645</name>
    <dbReference type="NCBI Taxonomy" id="314230"/>
    <lineage>
        <taxon>Bacteria</taxon>
        <taxon>Pseudomonadati</taxon>
        <taxon>Planctomycetota</taxon>
        <taxon>Planctomycetia</taxon>
        <taxon>Pirellulales</taxon>
        <taxon>Pirellulaceae</taxon>
        <taxon>Blastopirellula</taxon>
    </lineage>
</organism>
<comment type="caution">
    <text evidence="3">The sequence shown here is derived from an EMBL/GenBank/DDBJ whole genome shotgun (WGS) entry which is preliminary data.</text>
</comment>
<dbReference type="PROSITE" id="PS51898">
    <property type="entry name" value="TYR_RECOMBINASE"/>
    <property type="match status" value="1"/>
</dbReference>
<keyword evidence="1" id="KW-0233">DNA recombination</keyword>
<dbReference type="GO" id="GO:0003677">
    <property type="term" value="F:DNA binding"/>
    <property type="evidence" value="ECO:0007669"/>
    <property type="project" value="InterPro"/>
</dbReference>
<dbReference type="STRING" id="314230.DSM3645_14700"/>
<dbReference type="InterPro" id="IPR013762">
    <property type="entry name" value="Integrase-like_cat_sf"/>
</dbReference>
<dbReference type="Proteomes" id="UP000004358">
    <property type="component" value="Unassembled WGS sequence"/>
</dbReference>
<feature type="domain" description="Tyr recombinase" evidence="2">
    <location>
        <begin position="1"/>
        <end position="62"/>
    </location>
</feature>
<dbReference type="Pfam" id="PF00589">
    <property type="entry name" value="Phage_integrase"/>
    <property type="match status" value="1"/>
</dbReference>
<dbReference type="GO" id="GO:0006310">
    <property type="term" value="P:DNA recombination"/>
    <property type="evidence" value="ECO:0007669"/>
    <property type="project" value="UniProtKB-KW"/>
</dbReference>
<dbReference type="SUPFAM" id="SSF56349">
    <property type="entry name" value="DNA breaking-rejoining enzymes"/>
    <property type="match status" value="1"/>
</dbReference>
<gene>
    <name evidence="3" type="ORF">DSM3645_14700</name>
</gene>
<name>A3ZSE4_9BACT</name>
<dbReference type="eggNOG" id="COG4974">
    <property type="taxonomic scope" value="Bacteria"/>
</dbReference>
<dbReference type="AlphaFoldDB" id="A3ZSE4"/>
<evidence type="ECO:0000313" key="3">
    <source>
        <dbReference type="EMBL" id="EAQ80604.1"/>
    </source>
</evidence>
<protein>
    <submittedName>
        <fullName evidence="3">Integron integrase Phage integrase Phage integrase N-terminal SAM-like domain</fullName>
    </submittedName>
</protein>
<dbReference type="GO" id="GO:0015074">
    <property type="term" value="P:DNA integration"/>
    <property type="evidence" value="ECO:0007669"/>
    <property type="project" value="InterPro"/>
</dbReference>
<dbReference type="InterPro" id="IPR002104">
    <property type="entry name" value="Integrase_catalytic"/>
</dbReference>
<reference evidence="3 4" key="1">
    <citation type="submission" date="2006-02" db="EMBL/GenBank/DDBJ databases">
        <authorList>
            <person name="Amann R."/>
            <person name="Ferriera S."/>
            <person name="Johnson J."/>
            <person name="Kravitz S."/>
            <person name="Halpern A."/>
            <person name="Remington K."/>
            <person name="Beeson K."/>
            <person name="Tran B."/>
            <person name="Rogers Y.-H."/>
            <person name="Friedman R."/>
            <person name="Venter J.C."/>
        </authorList>
    </citation>
    <scope>NUCLEOTIDE SEQUENCE [LARGE SCALE GENOMIC DNA]</scope>
    <source>
        <strain evidence="3 4">DSM 3645</strain>
    </source>
</reference>
<accession>A3ZSE4</accession>
<dbReference type="HOGENOM" id="CLU_027562_46_1_0"/>
<dbReference type="EMBL" id="AANZ01000008">
    <property type="protein sequence ID" value="EAQ80604.1"/>
    <property type="molecule type" value="Genomic_DNA"/>
</dbReference>
<evidence type="ECO:0000313" key="4">
    <source>
        <dbReference type="Proteomes" id="UP000004358"/>
    </source>
</evidence>
<dbReference type="InterPro" id="IPR011010">
    <property type="entry name" value="DNA_brk_join_enz"/>
</dbReference>
<evidence type="ECO:0000256" key="1">
    <source>
        <dbReference type="ARBA" id="ARBA00023172"/>
    </source>
</evidence>
<dbReference type="Gene3D" id="1.10.443.10">
    <property type="entry name" value="Intergrase catalytic core"/>
    <property type="match status" value="1"/>
</dbReference>
<proteinExistence type="predicted"/>